<evidence type="ECO:0000256" key="1">
    <source>
        <dbReference type="SAM" id="Phobius"/>
    </source>
</evidence>
<dbReference type="EnsemblPlants" id="MELO3C023780.2.1">
    <property type="protein sequence ID" value="MELO3C023780.2.1"/>
    <property type="gene ID" value="MELO3C023780.2"/>
</dbReference>
<accession>A0A9I9DTA7</accession>
<proteinExistence type="predicted"/>
<keyword evidence="1" id="KW-0472">Membrane</keyword>
<feature type="transmembrane region" description="Helical" evidence="1">
    <location>
        <begin position="35"/>
        <end position="56"/>
    </location>
</feature>
<dbReference type="Pfam" id="PF26138">
    <property type="entry name" value="DUF8040"/>
    <property type="match status" value="1"/>
</dbReference>
<feature type="domain" description="DUF8040" evidence="2">
    <location>
        <begin position="10"/>
        <end position="54"/>
    </location>
</feature>
<keyword evidence="1" id="KW-1133">Transmembrane helix</keyword>
<evidence type="ECO:0000259" key="2">
    <source>
        <dbReference type="Pfam" id="PF26138"/>
    </source>
</evidence>
<organism evidence="3">
    <name type="scientific">Cucumis melo</name>
    <name type="common">Muskmelon</name>
    <dbReference type="NCBI Taxonomy" id="3656"/>
    <lineage>
        <taxon>Eukaryota</taxon>
        <taxon>Viridiplantae</taxon>
        <taxon>Streptophyta</taxon>
        <taxon>Embryophyta</taxon>
        <taxon>Tracheophyta</taxon>
        <taxon>Spermatophyta</taxon>
        <taxon>Magnoliopsida</taxon>
        <taxon>eudicotyledons</taxon>
        <taxon>Gunneridae</taxon>
        <taxon>Pentapetalae</taxon>
        <taxon>rosids</taxon>
        <taxon>fabids</taxon>
        <taxon>Cucurbitales</taxon>
        <taxon>Cucurbitaceae</taxon>
        <taxon>Benincaseae</taxon>
        <taxon>Cucumis</taxon>
    </lineage>
</organism>
<dbReference type="InterPro" id="IPR058353">
    <property type="entry name" value="DUF8040"/>
</dbReference>
<dbReference type="AlphaFoldDB" id="A0A9I9DTA7"/>
<sequence length="64" mass="7383">MGLESIEVDDVEEMVTIFLQVLAHNAKNYEIQKEFVWSGEIISLNFNIVLMVVLHLHDELLAKL</sequence>
<name>A0A9I9DTA7_CUCME</name>
<reference evidence="3" key="1">
    <citation type="submission" date="2023-03" db="UniProtKB">
        <authorList>
            <consortium name="EnsemblPlants"/>
        </authorList>
    </citation>
    <scope>IDENTIFICATION</scope>
</reference>
<dbReference type="Gramene" id="MELO3C023780.2.1">
    <property type="protein sequence ID" value="MELO3C023780.2.1"/>
    <property type="gene ID" value="MELO3C023780.2"/>
</dbReference>
<evidence type="ECO:0000313" key="3">
    <source>
        <dbReference type="EnsemblPlants" id="MELO3C023780.2.1"/>
    </source>
</evidence>
<keyword evidence="1" id="KW-0812">Transmembrane</keyword>
<protein>
    <recommendedName>
        <fullName evidence="2">DUF8040 domain-containing protein</fullName>
    </recommendedName>
</protein>